<gene>
    <name evidence="2" type="ORF">PanWU01x14_154220</name>
</gene>
<dbReference type="OrthoDB" id="1741277at2759"/>
<dbReference type="InterPro" id="IPR036397">
    <property type="entry name" value="RNaseH_sf"/>
</dbReference>
<dbReference type="Gene3D" id="3.30.420.10">
    <property type="entry name" value="Ribonuclease H-like superfamily/Ribonuclease H"/>
    <property type="match status" value="1"/>
</dbReference>
<dbReference type="InterPro" id="IPR002156">
    <property type="entry name" value="RNaseH_domain"/>
</dbReference>
<name>A0A2P5CGT1_PARAD</name>
<dbReference type="InterPro" id="IPR012337">
    <property type="entry name" value="RNaseH-like_sf"/>
</dbReference>
<keyword evidence="3" id="KW-1185">Reference proteome</keyword>
<evidence type="ECO:0000313" key="2">
    <source>
        <dbReference type="EMBL" id="PON60250.1"/>
    </source>
</evidence>
<dbReference type="PANTHER" id="PTHR47723">
    <property type="entry name" value="OS05G0353850 PROTEIN"/>
    <property type="match status" value="1"/>
</dbReference>
<dbReference type="PANTHER" id="PTHR47723:SF23">
    <property type="entry name" value="REVERSE TRANSCRIPTASE-LIKE PROTEIN"/>
    <property type="match status" value="1"/>
</dbReference>
<dbReference type="GO" id="GO:0004523">
    <property type="term" value="F:RNA-DNA hybrid ribonuclease activity"/>
    <property type="evidence" value="ECO:0007669"/>
    <property type="project" value="InterPro"/>
</dbReference>
<proteinExistence type="predicted"/>
<feature type="non-terminal residue" evidence="2">
    <location>
        <position position="1"/>
    </location>
</feature>
<dbReference type="Proteomes" id="UP000237105">
    <property type="component" value="Unassembled WGS sequence"/>
</dbReference>
<protein>
    <submittedName>
        <fullName evidence="2">Ribonuclease H-like domain containing protein</fullName>
    </submittedName>
</protein>
<comment type="caution">
    <text evidence="2">The sequence shown here is derived from an EMBL/GenBank/DDBJ whole genome shotgun (WGS) entry which is preliminary data.</text>
</comment>
<dbReference type="Pfam" id="PF13456">
    <property type="entry name" value="RVT_3"/>
    <property type="match status" value="1"/>
</dbReference>
<dbReference type="InterPro" id="IPR053151">
    <property type="entry name" value="RNase_H-like"/>
</dbReference>
<sequence>FRTSRGFFKGDLAISIGKAYAFEAELADVIHAIFYAWDLGWNNLWLESDLAYLVLILKSHSLSVPWRWRPSWMRCLRLISKIHFHVSHVFCEGNVVVDILVSRATSIQAPTWWHTAPSFIHDVIKKDYSGLCGYRFS</sequence>
<dbReference type="EMBL" id="JXTB01000132">
    <property type="protein sequence ID" value="PON60250.1"/>
    <property type="molecule type" value="Genomic_DNA"/>
</dbReference>
<reference evidence="3" key="1">
    <citation type="submission" date="2016-06" db="EMBL/GenBank/DDBJ databases">
        <title>Parallel loss of symbiosis genes in relatives of nitrogen-fixing non-legume Parasponia.</title>
        <authorList>
            <person name="Van Velzen R."/>
            <person name="Holmer R."/>
            <person name="Bu F."/>
            <person name="Rutten L."/>
            <person name="Van Zeijl A."/>
            <person name="Liu W."/>
            <person name="Santuari L."/>
            <person name="Cao Q."/>
            <person name="Sharma T."/>
            <person name="Shen D."/>
            <person name="Roswanjaya Y."/>
            <person name="Wardhani T."/>
            <person name="Kalhor M.S."/>
            <person name="Jansen J."/>
            <person name="Van den Hoogen J."/>
            <person name="Gungor B."/>
            <person name="Hartog M."/>
            <person name="Hontelez J."/>
            <person name="Verver J."/>
            <person name="Yang W.-C."/>
            <person name="Schijlen E."/>
            <person name="Repin R."/>
            <person name="Schilthuizen M."/>
            <person name="Schranz E."/>
            <person name="Heidstra R."/>
            <person name="Miyata K."/>
            <person name="Fedorova E."/>
            <person name="Kohlen W."/>
            <person name="Bisseling T."/>
            <person name="Smit S."/>
            <person name="Geurts R."/>
        </authorList>
    </citation>
    <scope>NUCLEOTIDE SEQUENCE [LARGE SCALE GENOMIC DNA]</scope>
    <source>
        <strain evidence="3">cv. WU1-14</strain>
    </source>
</reference>
<organism evidence="2 3">
    <name type="scientific">Parasponia andersonii</name>
    <name type="common">Sponia andersonii</name>
    <dbReference type="NCBI Taxonomy" id="3476"/>
    <lineage>
        <taxon>Eukaryota</taxon>
        <taxon>Viridiplantae</taxon>
        <taxon>Streptophyta</taxon>
        <taxon>Embryophyta</taxon>
        <taxon>Tracheophyta</taxon>
        <taxon>Spermatophyta</taxon>
        <taxon>Magnoliopsida</taxon>
        <taxon>eudicotyledons</taxon>
        <taxon>Gunneridae</taxon>
        <taxon>Pentapetalae</taxon>
        <taxon>rosids</taxon>
        <taxon>fabids</taxon>
        <taxon>Rosales</taxon>
        <taxon>Cannabaceae</taxon>
        <taxon>Parasponia</taxon>
    </lineage>
</organism>
<evidence type="ECO:0000259" key="1">
    <source>
        <dbReference type="Pfam" id="PF13456"/>
    </source>
</evidence>
<evidence type="ECO:0000313" key="3">
    <source>
        <dbReference type="Proteomes" id="UP000237105"/>
    </source>
</evidence>
<dbReference type="SUPFAM" id="SSF53098">
    <property type="entry name" value="Ribonuclease H-like"/>
    <property type="match status" value="1"/>
</dbReference>
<dbReference type="CDD" id="cd06222">
    <property type="entry name" value="RNase_H_like"/>
    <property type="match status" value="1"/>
</dbReference>
<accession>A0A2P5CGT1</accession>
<dbReference type="InterPro" id="IPR044730">
    <property type="entry name" value="RNase_H-like_dom_plant"/>
</dbReference>
<dbReference type="AlphaFoldDB" id="A0A2P5CGT1"/>
<dbReference type="GO" id="GO:0003676">
    <property type="term" value="F:nucleic acid binding"/>
    <property type="evidence" value="ECO:0007669"/>
    <property type="project" value="InterPro"/>
</dbReference>
<feature type="domain" description="RNase H type-1" evidence="1">
    <location>
        <begin position="2"/>
        <end position="104"/>
    </location>
</feature>